<dbReference type="EMBL" id="JXTP01000022">
    <property type="protein sequence ID" value="KIU29061.1"/>
    <property type="molecule type" value="Genomic_DNA"/>
</dbReference>
<dbReference type="Proteomes" id="UP000033203">
    <property type="component" value="Unassembled WGS sequence"/>
</dbReference>
<evidence type="ECO:0000313" key="2">
    <source>
        <dbReference type="Proteomes" id="UP000033203"/>
    </source>
</evidence>
<dbReference type="OrthoDB" id="7428944at2"/>
<name>A0A0D1MNQ7_9SPHN</name>
<reference evidence="1 2" key="1">
    <citation type="submission" date="2015-01" db="EMBL/GenBank/DDBJ databases">
        <title>Genome of Sphingomonas taxi strain 30a.</title>
        <authorList>
            <person name="Eevers N."/>
            <person name="Van Hamme J."/>
            <person name="Bottos E."/>
            <person name="Weyens N."/>
            <person name="Vangronsveld J."/>
        </authorList>
    </citation>
    <scope>NUCLEOTIDE SEQUENCE [LARGE SCALE GENOMIC DNA]</scope>
    <source>
        <strain evidence="1 2">30a</strain>
    </source>
</reference>
<gene>
    <name evidence="1" type="ORF">SR41_06240</name>
</gene>
<dbReference type="PATRIC" id="fig|1549858.7.peg.3003"/>
<organism evidence="1 2">
    <name type="scientific">Sphingomonas melonis</name>
    <dbReference type="NCBI Taxonomy" id="152682"/>
    <lineage>
        <taxon>Bacteria</taxon>
        <taxon>Pseudomonadati</taxon>
        <taxon>Pseudomonadota</taxon>
        <taxon>Alphaproteobacteria</taxon>
        <taxon>Sphingomonadales</taxon>
        <taxon>Sphingomonadaceae</taxon>
        <taxon>Sphingomonas</taxon>
    </lineage>
</organism>
<evidence type="ECO:0000313" key="1">
    <source>
        <dbReference type="EMBL" id="KIU29061.1"/>
    </source>
</evidence>
<comment type="caution">
    <text evidence="1">The sequence shown here is derived from an EMBL/GenBank/DDBJ whole genome shotgun (WGS) entry which is preliminary data.</text>
</comment>
<sequence>MQGVMKMVLPVLLLALAAPVPAFAQAPDQRRSDQERAYDARRKGEMLSPRAIEARVIPTMKGYEYLGFDLDFGSSVYTLKFMRDGVVVWVDVDGRSGQIIGRTGR</sequence>
<dbReference type="AlphaFoldDB" id="A0A0D1MNQ7"/>
<protein>
    <recommendedName>
        <fullName evidence="3">PepSY domain-containing protein</fullName>
    </recommendedName>
</protein>
<evidence type="ECO:0008006" key="3">
    <source>
        <dbReference type="Google" id="ProtNLM"/>
    </source>
</evidence>
<accession>A0A0D1MNQ7</accession>
<proteinExistence type="predicted"/>